<dbReference type="Proteomes" id="UP000077521">
    <property type="component" value="Unassembled WGS sequence"/>
</dbReference>
<evidence type="ECO:0000313" key="2">
    <source>
        <dbReference type="EMBL" id="KAE8244031.1"/>
    </source>
</evidence>
<sequence length="216" mass="24320">MIHVLGPIFRTIVPFSEAAVTIDRQTILAAAEKWAAYVFHVLRNRLWNSIKGVGNYAAGLKIALSNKNSRSINLRRAARSRISATRTYKEWLSKPLDRVKETATHQHQHLYKDNGVKRAADILNPIFKQWLPLHSALPKRRDPQDQDEDDPLKEEEGEGEDKGRPYLIKAYRHTSSECTSAFSPPSQINHISSTQPQGFVSSAEVVDLSALFPHGS</sequence>
<reference evidence="2" key="2">
    <citation type="journal article" date="2019" name="IMA Fungus">
        <title>Genome sequencing and comparison of five Tilletia species to identify candidate genes for the detection of regulated species infecting wheat.</title>
        <authorList>
            <person name="Nguyen H.D.T."/>
            <person name="Sultana T."/>
            <person name="Kesanakurti P."/>
            <person name="Hambleton S."/>
        </authorList>
    </citation>
    <scope>NUCLEOTIDE SEQUENCE</scope>
    <source>
        <strain evidence="2">DAOMC 236416</strain>
    </source>
</reference>
<reference evidence="2" key="1">
    <citation type="submission" date="2016-04" db="EMBL/GenBank/DDBJ databases">
        <authorList>
            <person name="Nguyen H.D."/>
            <person name="Samba Siva P."/>
            <person name="Cullis J."/>
            <person name="Levesque C.A."/>
            <person name="Hambleton S."/>
        </authorList>
    </citation>
    <scope>NUCLEOTIDE SEQUENCE</scope>
    <source>
        <strain evidence="2">DAOMC 236416</strain>
    </source>
</reference>
<proteinExistence type="predicted"/>
<feature type="compositionally biased region" description="Polar residues" evidence="1">
    <location>
        <begin position="176"/>
        <end position="197"/>
    </location>
</feature>
<comment type="caution">
    <text evidence="2">The sequence shown here is derived from an EMBL/GenBank/DDBJ whole genome shotgun (WGS) entry which is preliminary data.</text>
</comment>
<dbReference type="AlphaFoldDB" id="A0A177T7M1"/>
<dbReference type="EMBL" id="LWDF02000717">
    <property type="protein sequence ID" value="KAE8244031.1"/>
    <property type="molecule type" value="Genomic_DNA"/>
</dbReference>
<name>A0A177T7M1_9BASI</name>
<accession>A0A177T7M1</accession>
<organism evidence="2 3">
    <name type="scientific">Tilletia indica</name>
    <dbReference type="NCBI Taxonomy" id="43049"/>
    <lineage>
        <taxon>Eukaryota</taxon>
        <taxon>Fungi</taxon>
        <taxon>Dikarya</taxon>
        <taxon>Basidiomycota</taxon>
        <taxon>Ustilaginomycotina</taxon>
        <taxon>Exobasidiomycetes</taxon>
        <taxon>Tilletiales</taxon>
        <taxon>Tilletiaceae</taxon>
        <taxon>Tilletia</taxon>
    </lineage>
</organism>
<gene>
    <name evidence="2" type="ORF">A4X13_0g6848</name>
</gene>
<evidence type="ECO:0000256" key="1">
    <source>
        <dbReference type="SAM" id="MobiDB-lite"/>
    </source>
</evidence>
<protein>
    <submittedName>
        <fullName evidence="2">Uncharacterized protein</fullName>
    </submittedName>
</protein>
<feature type="region of interest" description="Disordered" evidence="1">
    <location>
        <begin position="137"/>
        <end position="197"/>
    </location>
</feature>
<feature type="compositionally biased region" description="Acidic residues" evidence="1">
    <location>
        <begin position="145"/>
        <end position="159"/>
    </location>
</feature>
<keyword evidence="3" id="KW-1185">Reference proteome</keyword>
<evidence type="ECO:0000313" key="3">
    <source>
        <dbReference type="Proteomes" id="UP000077521"/>
    </source>
</evidence>